<dbReference type="RefSeq" id="WP_044569700.1">
    <property type="nucleotide sequence ID" value="NZ_BAABDR010000068.1"/>
</dbReference>
<feature type="region of interest" description="Disordered" evidence="1">
    <location>
        <begin position="1"/>
        <end position="58"/>
    </location>
</feature>
<gene>
    <name evidence="3" type="ORF">J2Z30_001877</name>
    <name evidence="2" type="ORF">SIRAN3238</name>
</gene>
<accession>A0A060ZSH2</accession>
<dbReference type="HOGENOM" id="CLU_2439518_0_0_11"/>
<reference evidence="2" key="1">
    <citation type="submission" date="2014-05" db="EMBL/GenBank/DDBJ databases">
        <authorList>
            <person name="Horn Fabian"/>
        </authorList>
    </citation>
    <scope>NUCLEOTIDE SEQUENCE</scope>
</reference>
<name>A0A060ZSH2_9ACTN</name>
<evidence type="ECO:0000256" key="1">
    <source>
        <dbReference type="SAM" id="MobiDB-lite"/>
    </source>
</evidence>
<feature type="compositionally biased region" description="Basic and acidic residues" evidence="1">
    <location>
        <begin position="7"/>
        <end position="20"/>
    </location>
</feature>
<sequence>MRSSSARRAEPGDQLADRAADTAAEEGEVQGGDDDGRSLHSSGPAHHGGVVPGAGPVLLQPLPVRLGIDEAEDVVRGHVGPEPAETAGIE</sequence>
<organism evidence="2">
    <name type="scientific">Streptomyces iranensis</name>
    <dbReference type="NCBI Taxonomy" id="576784"/>
    <lineage>
        <taxon>Bacteria</taxon>
        <taxon>Bacillati</taxon>
        <taxon>Actinomycetota</taxon>
        <taxon>Actinomycetes</taxon>
        <taxon>Kitasatosporales</taxon>
        <taxon>Streptomycetaceae</taxon>
        <taxon>Streptomyces</taxon>
        <taxon>Streptomyces violaceusniger group</taxon>
    </lineage>
</organism>
<dbReference type="PATRIC" id="fig|576784.4.peg.3198"/>
<evidence type="ECO:0000313" key="4">
    <source>
        <dbReference type="Proteomes" id="UP000756710"/>
    </source>
</evidence>
<feature type="compositionally biased region" description="Low complexity" evidence="1">
    <location>
        <begin position="43"/>
        <end position="58"/>
    </location>
</feature>
<reference evidence="3 4" key="2">
    <citation type="submission" date="2021-03" db="EMBL/GenBank/DDBJ databases">
        <title>Genomic Encyclopedia of Type Strains, Phase IV (KMG-IV): sequencing the most valuable type-strain genomes for metagenomic binning, comparative biology and taxonomic classification.</title>
        <authorList>
            <person name="Goeker M."/>
        </authorList>
    </citation>
    <scope>NUCLEOTIDE SEQUENCE [LARGE SCALE GENOMIC DNA]</scope>
    <source>
        <strain evidence="3 4">DSM 41954</strain>
    </source>
</reference>
<protein>
    <submittedName>
        <fullName evidence="2">Uncharacterized protein</fullName>
    </submittedName>
</protein>
<dbReference type="EMBL" id="LK022848">
    <property type="protein sequence ID" value="CDR06336.1"/>
    <property type="molecule type" value="Genomic_DNA"/>
</dbReference>
<dbReference type="Proteomes" id="UP000756710">
    <property type="component" value="Unassembled WGS sequence"/>
</dbReference>
<evidence type="ECO:0000313" key="3">
    <source>
        <dbReference type="EMBL" id="MBP2060875.1"/>
    </source>
</evidence>
<proteinExistence type="predicted"/>
<dbReference type="EMBL" id="JAGGLR010000004">
    <property type="protein sequence ID" value="MBP2060875.1"/>
    <property type="molecule type" value="Genomic_DNA"/>
</dbReference>
<keyword evidence="4" id="KW-1185">Reference proteome</keyword>
<feature type="compositionally biased region" description="Acidic residues" evidence="1">
    <location>
        <begin position="23"/>
        <end position="33"/>
    </location>
</feature>
<evidence type="ECO:0000313" key="2">
    <source>
        <dbReference type="EMBL" id="CDR06336.1"/>
    </source>
</evidence>
<dbReference type="AlphaFoldDB" id="A0A060ZSH2"/>